<evidence type="ECO:0000256" key="1">
    <source>
        <dbReference type="SAM" id="Phobius"/>
    </source>
</evidence>
<dbReference type="AlphaFoldDB" id="A0A3P7MYA3"/>
<keyword evidence="4" id="KW-1185">Reference proteome</keyword>
<name>A0A3P7MYA3_DIBLA</name>
<reference evidence="3 4" key="1">
    <citation type="submission" date="2018-11" db="EMBL/GenBank/DDBJ databases">
        <authorList>
            <consortium name="Pathogen Informatics"/>
        </authorList>
    </citation>
    <scope>NUCLEOTIDE SEQUENCE [LARGE SCALE GENOMIC DNA]</scope>
</reference>
<protein>
    <submittedName>
        <fullName evidence="3">Uncharacterized protein</fullName>
    </submittedName>
</protein>
<feature type="signal peptide" evidence="2">
    <location>
        <begin position="1"/>
        <end position="20"/>
    </location>
</feature>
<keyword evidence="1" id="KW-0472">Membrane</keyword>
<evidence type="ECO:0000256" key="2">
    <source>
        <dbReference type="SAM" id="SignalP"/>
    </source>
</evidence>
<evidence type="ECO:0000313" key="3">
    <source>
        <dbReference type="EMBL" id="VDN23461.1"/>
    </source>
</evidence>
<evidence type="ECO:0000313" key="4">
    <source>
        <dbReference type="Proteomes" id="UP000281553"/>
    </source>
</evidence>
<feature type="chain" id="PRO_5018243532" evidence="2">
    <location>
        <begin position="21"/>
        <end position="180"/>
    </location>
</feature>
<proteinExistence type="predicted"/>
<sequence>MACAVSWTLLTSGVLSSALAESGMQTTLADADEESDYQKLAAPPTVVQFLRQTYIAVRELAFNWEKYPYDHEFTVRMFTDGLPSLFEVGLILALTISFILFRVIVDPPLRVSTPTICANFYAFRRRQDVLWDQYFICPTFRTLTRGHCQGIIKCTAHRVFSSSLPGMTFSSAIDFLRNAT</sequence>
<feature type="transmembrane region" description="Helical" evidence="1">
    <location>
        <begin position="85"/>
        <end position="105"/>
    </location>
</feature>
<organism evidence="3 4">
    <name type="scientific">Dibothriocephalus latus</name>
    <name type="common">Fish tapeworm</name>
    <name type="synonym">Diphyllobothrium latum</name>
    <dbReference type="NCBI Taxonomy" id="60516"/>
    <lineage>
        <taxon>Eukaryota</taxon>
        <taxon>Metazoa</taxon>
        <taxon>Spiralia</taxon>
        <taxon>Lophotrochozoa</taxon>
        <taxon>Platyhelminthes</taxon>
        <taxon>Cestoda</taxon>
        <taxon>Eucestoda</taxon>
        <taxon>Diphyllobothriidea</taxon>
        <taxon>Diphyllobothriidae</taxon>
        <taxon>Dibothriocephalus</taxon>
    </lineage>
</organism>
<dbReference type="Proteomes" id="UP000281553">
    <property type="component" value="Unassembled WGS sequence"/>
</dbReference>
<dbReference type="OrthoDB" id="6276319at2759"/>
<dbReference type="EMBL" id="UYRU01073449">
    <property type="protein sequence ID" value="VDN23461.1"/>
    <property type="molecule type" value="Genomic_DNA"/>
</dbReference>
<gene>
    <name evidence="3" type="ORF">DILT_LOCUS14258</name>
</gene>
<keyword evidence="1" id="KW-1133">Transmembrane helix</keyword>
<accession>A0A3P7MYA3</accession>
<keyword evidence="1" id="KW-0812">Transmembrane</keyword>
<keyword evidence="2" id="KW-0732">Signal</keyword>